<dbReference type="PANTHER" id="PTHR11207:SF0">
    <property type="entry name" value="RIBONUCLEASE 3"/>
    <property type="match status" value="1"/>
</dbReference>
<name>A0A1B6KXG9_9HEMI</name>
<dbReference type="Gene3D" id="3.30.160.20">
    <property type="match status" value="3"/>
</dbReference>
<evidence type="ECO:0008006" key="9">
    <source>
        <dbReference type="Google" id="ProtNLM"/>
    </source>
</evidence>
<evidence type="ECO:0000259" key="7">
    <source>
        <dbReference type="PROSITE" id="PS50142"/>
    </source>
</evidence>
<evidence type="ECO:0000256" key="2">
    <source>
        <dbReference type="ARBA" id="ARBA00022759"/>
    </source>
</evidence>
<dbReference type="PROSITE" id="PS00517">
    <property type="entry name" value="RNASE_3_1"/>
    <property type="match status" value="1"/>
</dbReference>
<organism evidence="8">
    <name type="scientific">Graphocephala atropunctata</name>
    <dbReference type="NCBI Taxonomy" id="36148"/>
    <lineage>
        <taxon>Eukaryota</taxon>
        <taxon>Metazoa</taxon>
        <taxon>Ecdysozoa</taxon>
        <taxon>Arthropoda</taxon>
        <taxon>Hexapoda</taxon>
        <taxon>Insecta</taxon>
        <taxon>Pterygota</taxon>
        <taxon>Neoptera</taxon>
        <taxon>Paraneoptera</taxon>
        <taxon>Hemiptera</taxon>
        <taxon>Auchenorrhyncha</taxon>
        <taxon>Membracoidea</taxon>
        <taxon>Cicadellidae</taxon>
        <taxon>Cicadellinae</taxon>
        <taxon>Cicadellini</taxon>
        <taxon>Graphocephala</taxon>
    </lineage>
</organism>
<dbReference type="SMART" id="SM00535">
    <property type="entry name" value="RIBOc"/>
    <property type="match status" value="1"/>
</dbReference>
<dbReference type="GO" id="GO:0003725">
    <property type="term" value="F:double-stranded RNA binding"/>
    <property type="evidence" value="ECO:0007669"/>
    <property type="project" value="TreeGrafter"/>
</dbReference>
<dbReference type="CDD" id="cd10845">
    <property type="entry name" value="DSRM_RNAse_III_family"/>
    <property type="match status" value="1"/>
</dbReference>
<dbReference type="Pfam" id="PF00035">
    <property type="entry name" value="dsrm"/>
    <property type="match status" value="1"/>
</dbReference>
<reference evidence="8" key="1">
    <citation type="submission" date="2015-11" db="EMBL/GenBank/DDBJ databases">
        <title>De novo transcriptome assembly of four potential Pierce s Disease insect vectors from Arizona vineyards.</title>
        <authorList>
            <person name="Tassone E.E."/>
        </authorList>
    </citation>
    <scope>NUCLEOTIDE SEQUENCE</scope>
</reference>
<dbReference type="Pfam" id="PF14622">
    <property type="entry name" value="Ribonucleas_3_3"/>
    <property type="match status" value="1"/>
</dbReference>
<dbReference type="SUPFAM" id="SSF54768">
    <property type="entry name" value="dsRNA-binding domain-like"/>
    <property type="match status" value="4"/>
</dbReference>
<gene>
    <name evidence="8" type="ORF">g.6881</name>
</gene>
<keyword evidence="4 5" id="KW-0694">RNA-binding</keyword>
<keyword evidence="2" id="KW-0255">Endonuclease</keyword>
<dbReference type="GO" id="GO:0004525">
    <property type="term" value="F:ribonuclease III activity"/>
    <property type="evidence" value="ECO:0007669"/>
    <property type="project" value="InterPro"/>
</dbReference>
<dbReference type="GO" id="GO:0010468">
    <property type="term" value="P:regulation of gene expression"/>
    <property type="evidence" value="ECO:0007669"/>
    <property type="project" value="TreeGrafter"/>
</dbReference>
<dbReference type="EMBL" id="GEBQ01023840">
    <property type="protein sequence ID" value="JAT16137.1"/>
    <property type="molecule type" value="Transcribed_RNA"/>
</dbReference>
<evidence type="ECO:0000256" key="3">
    <source>
        <dbReference type="ARBA" id="ARBA00022801"/>
    </source>
</evidence>
<dbReference type="PROSITE" id="PS50137">
    <property type="entry name" value="DS_RBD"/>
    <property type="match status" value="1"/>
</dbReference>
<dbReference type="GO" id="GO:0006396">
    <property type="term" value="P:RNA processing"/>
    <property type="evidence" value="ECO:0007669"/>
    <property type="project" value="InterPro"/>
</dbReference>
<accession>A0A1B6KXG9</accession>
<dbReference type="CDD" id="cd00593">
    <property type="entry name" value="RIBOc"/>
    <property type="match status" value="1"/>
</dbReference>
<evidence type="ECO:0000256" key="1">
    <source>
        <dbReference type="ARBA" id="ARBA00022722"/>
    </source>
</evidence>
<dbReference type="SMART" id="SM00358">
    <property type="entry name" value="DSRM"/>
    <property type="match status" value="4"/>
</dbReference>
<feature type="non-terminal residue" evidence="8">
    <location>
        <position position="486"/>
    </location>
</feature>
<evidence type="ECO:0000256" key="4">
    <source>
        <dbReference type="ARBA" id="ARBA00022884"/>
    </source>
</evidence>
<protein>
    <recommendedName>
        <fullName evidence="9">RNase III domain-containing protein</fullName>
    </recommendedName>
</protein>
<evidence type="ECO:0000259" key="6">
    <source>
        <dbReference type="PROSITE" id="PS50137"/>
    </source>
</evidence>
<dbReference type="InterPro" id="IPR036389">
    <property type="entry name" value="RNase_III_sf"/>
</dbReference>
<dbReference type="PANTHER" id="PTHR11207">
    <property type="entry name" value="RIBONUCLEASE III"/>
    <property type="match status" value="1"/>
</dbReference>
<dbReference type="InterPro" id="IPR014720">
    <property type="entry name" value="dsRBD_dom"/>
</dbReference>
<proteinExistence type="predicted"/>
<feature type="domain" description="DRBM" evidence="6">
    <location>
        <begin position="422"/>
        <end position="486"/>
    </location>
</feature>
<dbReference type="Gene3D" id="1.10.1520.10">
    <property type="entry name" value="Ribonuclease III domain"/>
    <property type="match status" value="1"/>
</dbReference>
<dbReference type="InterPro" id="IPR000999">
    <property type="entry name" value="RNase_III_dom"/>
</dbReference>
<evidence type="ECO:0000313" key="8">
    <source>
        <dbReference type="EMBL" id="JAT16137.1"/>
    </source>
</evidence>
<feature type="domain" description="RNase III" evidence="7">
    <location>
        <begin position="6"/>
        <end position="126"/>
    </location>
</feature>
<keyword evidence="3" id="KW-0378">Hydrolase</keyword>
<dbReference type="AlphaFoldDB" id="A0A1B6KXG9"/>
<evidence type="ECO:0000256" key="5">
    <source>
        <dbReference type="PROSITE-ProRule" id="PRU00266"/>
    </source>
</evidence>
<dbReference type="SUPFAM" id="SSF69065">
    <property type="entry name" value="RNase III domain-like"/>
    <property type="match status" value="1"/>
</dbReference>
<dbReference type="PROSITE" id="PS50142">
    <property type="entry name" value="RNASE_3_2"/>
    <property type="match status" value="1"/>
</dbReference>
<keyword evidence="1" id="KW-0540">Nuclease</keyword>
<sequence>MVRSLINDIYHITRYKFRNESLLSEVFAPPLHPKDTPTSPYNYERLEFLGDSVLNMVVSTIVFQLYPLEKEGDLTLRKSHLVSGRKLVEICRSLDFMRLMPDSNLHWRRESDALEALIGAIYLDGGFKSAKQFILNNWRKPARQLRIAPMDAKSQLYIWAQRRHLPPPLYRYANLTENYTLSLQLRETHGLGVIRLTASGLKKKGEIDAARAMLARIENRQKWKTLFKAVGDYITEKDLNATSEDIESRLRLWCSANNFPQPEFKVMEGVSADRSLQFTCLVCVGVTRGAYGVSKDENIAVKKAAFKMLLRLCDEEREKRLLDGCTHSNEIDVCIPRNFKSLIDEWATQNHLGEIIYTSEESIDKKLFNVSLTIPTTELGTVFAESHKKRLAEHRAAAVMIERVVTRYRWDRLAGREVDPVNHKVELHSWAHSRQLARPQYKVENVSGLDHSLLFTVSVAVDGLQKAVASGYNKRSAQQAAAGVML</sequence>